<evidence type="ECO:0000313" key="4">
    <source>
        <dbReference type="Proteomes" id="UP001341840"/>
    </source>
</evidence>
<keyword evidence="4" id="KW-1185">Reference proteome</keyword>
<reference evidence="3 4" key="1">
    <citation type="journal article" date="2023" name="Plants (Basel)">
        <title>Bridging the Gap: Combining Genomics and Transcriptomics Approaches to Understand Stylosanthes scabra, an Orphan Legume from the Brazilian Caatinga.</title>
        <authorList>
            <person name="Ferreira-Neto J.R.C."/>
            <person name="da Silva M.D."/>
            <person name="Binneck E."/>
            <person name="de Melo N.F."/>
            <person name="da Silva R.H."/>
            <person name="de Melo A.L.T.M."/>
            <person name="Pandolfi V."/>
            <person name="Bustamante F.O."/>
            <person name="Brasileiro-Vidal A.C."/>
            <person name="Benko-Iseppon A.M."/>
        </authorList>
    </citation>
    <scope>NUCLEOTIDE SEQUENCE [LARGE SCALE GENOMIC DNA]</scope>
    <source>
        <tissue evidence="3">Leaves</tissue>
    </source>
</reference>
<sequence length="134" mass="14515">MDSASGVSSSSKRSGGGGRSDHRSSRRRSKATSLGRTSTNPNRLFFGCPFFKVSIPHCKYFLWLDKLTSKVGAVSGSVADEAEYVNQHFSMIQVENKLAALECRVSAIEKKMNIHICVIVVCAVAVLVAIYVSA</sequence>
<dbReference type="EMBL" id="JASCZI010241997">
    <property type="protein sequence ID" value="MED6208974.1"/>
    <property type="molecule type" value="Genomic_DNA"/>
</dbReference>
<comment type="caution">
    <text evidence="3">The sequence shown here is derived from an EMBL/GenBank/DDBJ whole genome shotgun (WGS) entry which is preliminary data.</text>
</comment>
<keyword evidence="2" id="KW-1133">Transmembrane helix</keyword>
<feature type="region of interest" description="Disordered" evidence="1">
    <location>
        <begin position="1"/>
        <end position="42"/>
    </location>
</feature>
<feature type="compositionally biased region" description="Low complexity" evidence="1">
    <location>
        <begin position="1"/>
        <end position="13"/>
    </location>
</feature>
<organism evidence="3 4">
    <name type="scientific">Stylosanthes scabra</name>
    <dbReference type="NCBI Taxonomy" id="79078"/>
    <lineage>
        <taxon>Eukaryota</taxon>
        <taxon>Viridiplantae</taxon>
        <taxon>Streptophyta</taxon>
        <taxon>Embryophyta</taxon>
        <taxon>Tracheophyta</taxon>
        <taxon>Spermatophyta</taxon>
        <taxon>Magnoliopsida</taxon>
        <taxon>eudicotyledons</taxon>
        <taxon>Gunneridae</taxon>
        <taxon>Pentapetalae</taxon>
        <taxon>rosids</taxon>
        <taxon>fabids</taxon>
        <taxon>Fabales</taxon>
        <taxon>Fabaceae</taxon>
        <taxon>Papilionoideae</taxon>
        <taxon>50 kb inversion clade</taxon>
        <taxon>dalbergioids sensu lato</taxon>
        <taxon>Dalbergieae</taxon>
        <taxon>Pterocarpus clade</taxon>
        <taxon>Stylosanthes</taxon>
    </lineage>
</organism>
<feature type="transmembrane region" description="Helical" evidence="2">
    <location>
        <begin position="114"/>
        <end position="132"/>
    </location>
</feature>
<keyword evidence="2" id="KW-0472">Membrane</keyword>
<protein>
    <recommendedName>
        <fullName evidence="5">Zinc finger GRF-type domain-containing protein</fullName>
    </recommendedName>
</protein>
<name>A0ABU6YG55_9FABA</name>
<evidence type="ECO:0000256" key="1">
    <source>
        <dbReference type="SAM" id="MobiDB-lite"/>
    </source>
</evidence>
<feature type="compositionally biased region" description="Polar residues" evidence="1">
    <location>
        <begin position="31"/>
        <end position="42"/>
    </location>
</feature>
<gene>
    <name evidence="3" type="ORF">PIB30_050098</name>
</gene>
<accession>A0ABU6YG55</accession>
<proteinExistence type="predicted"/>
<evidence type="ECO:0000313" key="3">
    <source>
        <dbReference type="EMBL" id="MED6208974.1"/>
    </source>
</evidence>
<evidence type="ECO:0000256" key="2">
    <source>
        <dbReference type="SAM" id="Phobius"/>
    </source>
</evidence>
<evidence type="ECO:0008006" key="5">
    <source>
        <dbReference type="Google" id="ProtNLM"/>
    </source>
</evidence>
<dbReference type="Proteomes" id="UP001341840">
    <property type="component" value="Unassembled WGS sequence"/>
</dbReference>
<keyword evidence="2" id="KW-0812">Transmembrane</keyword>